<organism evidence="4 5">
    <name type="scientific">Oleiharenicola lentus</name>
    <dbReference type="NCBI Taxonomy" id="2508720"/>
    <lineage>
        <taxon>Bacteria</taxon>
        <taxon>Pseudomonadati</taxon>
        <taxon>Verrucomicrobiota</taxon>
        <taxon>Opitutia</taxon>
        <taxon>Opitutales</taxon>
        <taxon>Opitutaceae</taxon>
        <taxon>Oleiharenicola</taxon>
    </lineage>
</organism>
<evidence type="ECO:0000256" key="1">
    <source>
        <dbReference type="ARBA" id="ARBA00022801"/>
    </source>
</evidence>
<sequence length="315" mass="33924">MKFPLILMSSFLLASVADAAFSDHPVIPLWPEGVPAAVRPDAPAALGPLGPEKLEEGGRLSNISEPTLTVYWPAVDRPNGTAVIICPGGAYGILSHDREGIQYAQWLSHLGVTSFILKSRLKEYGHPAPLQDVLRAVRVVRSRAAEFKINPDRLGMMGSSAGGHLAASAGTLFDHADGKTGAALDSVNARPDFIILMYPVITMADGVTHNGSRENLLGKSRTAEQEAFFSLENRVTAATPPTLLIHTQEDKSVPIENSIRFFQALTKAGVPAEFYAFEKGGHGMGIRDGLGTTSEWPDRAREWLRVRGLLTPAKP</sequence>
<dbReference type="InterPro" id="IPR050300">
    <property type="entry name" value="GDXG_lipolytic_enzyme"/>
</dbReference>
<dbReference type="PANTHER" id="PTHR48081">
    <property type="entry name" value="AB HYDROLASE SUPERFAMILY PROTEIN C4A8.06C"/>
    <property type="match status" value="1"/>
</dbReference>
<proteinExistence type="predicted"/>
<dbReference type="SUPFAM" id="SSF53474">
    <property type="entry name" value="alpha/beta-Hydrolases"/>
    <property type="match status" value="1"/>
</dbReference>
<dbReference type="EMBL" id="SDHX01000001">
    <property type="protein sequence ID" value="RXK54566.1"/>
    <property type="molecule type" value="Genomic_DNA"/>
</dbReference>
<feature type="domain" description="BD-FAE-like" evidence="3">
    <location>
        <begin position="69"/>
        <end position="265"/>
    </location>
</feature>
<keyword evidence="2" id="KW-0732">Signal</keyword>
<gene>
    <name evidence="4" type="ORF">ESB00_01305</name>
</gene>
<dbReference type="InterPro" id="IPR049492">
    <property type="entry name" value="BD-FAE-like_dom"/>
</dbReference>
<evidence type="ECO:0000313" key="5">
    <source>
        <dbReference type="Proteomes" id="UP000290218"/>
    </source>
</evidence>
<dbReference type="OrthoDB" id="9794725at2"/>
<dbReference type="Pfam" id="PF20434">
    <property type="entry name" value="BD-FAE"/>
    <property type="match status" value="1"/>
</dbReference>
<name>A0A4Q1C6Z1_9BACT</name>
<dbReference type="Gene3D" id="3.40.50.1820">
    <property type="entry name" value="alpha/beta hydrolase"/>
    <property type="match status" value="1"/>
</dbReference>
<evidence type="ECO:0000256" key="2">
    <source>
        <dbReference type="SAM" id="SignalP"/>
    </source>
</evidence>
<dbReference type="AlphaFoldDB" id="A0A4Q1C6Z1"/>
<evidence type="ECO:0000259" key="3">
    <source>
        <dbReference type="Pfam" id="PF20434"/>
    </source>
</evidence>
<keyword evidence="5" id="KW-1185">Reference proteome</keyword>
<comment type="caution">
    <text evidence="4">The sequence shown here is derived from an EMBL/GenBank/DDBJ whole genome shotgun (WGS) entry which is preliminary data.</text>
</comment>
<evidence type="ECO:0000313" key="4">
    <source>
        <dbReference type="EMBL" id="RXK54566.1"/>
    </source>
</evidence>
<dbReference type="PANTHER" id="PTHR48081:SF6">
    <property type="entry name" value="PEPTIDASE S9 PROLYL OLIGOPEPTIDASE CATALYTIC DOMAIN-CONTAINING PROTEIN"/>
    <property type="match status" value="1"/>
</dbReference>
<feature type="chain" id="PRO_5020927627" evidence="2">
    <location>
        <begin position="20"/>
        <end position="315"/>
    </location>
</feature>
<dbReference type="RefSeq" id="WP_129045930.1">
    <property type="nucleotide sequence ID" value="NZ_SDHX01000001.1"/>
</dbReference>
<accession>A0A4Q1C6Z1</accession>
<reference evidence="4 5" key="1">
    <citation type="submission" date="2019-01" db="EMBL/GenBank/DDBJ databases">
        <title>Lacunisphaera sp. strain TWA-58.</title>
        <authorList>
            <person name="Chen W.-M."/>
        </authorList>
    </citation>
    <scope>NUCLEOTIDE SEQUENCE [LARGE SCALE GENOMIC DNA]</scope>
    <source>
        <strain evidence="4 5">TWA-58</strain>
    </source>
</reference>
<dbReference type="InterPro" id="IPR029058">
    <property type="entry name" value="AB_hydrolase_fold"/>
</dbReference>
<keyword evidence="1 4" id="KW-0378">Hydrolase</keyword>
<dbReference type="Proteomes" id="UP000290218">
    <property type="component" value="Unassembled WGS sequence"/>
</dbReference>
<protein>
    <submittedName>
        <fullName evidence="4">Alpha/beta hydrolase</fullName>
    </submittedName>
</protein>
<dbReference type="GO" id="GO:0016787">
    <property type="term" value="F:hydrolase activity"/>
    <property type="evidence" value="ECO:0007669"/>
    <property type="project" value="UniProtKB-KW"/>
</dbReference>
<feature type="signal peptide" evidence="2">
    <location>
        <begin position="1"/>
        <end position="19"/>
    </location>
</feature>